<evidence type="ECO:0000256" key="7">
    <source>
        <dbReference type="ARBA" id="ARBA00023134"/>
    </source>
</evidence>
<gene>
    <name evidence="13" type="ORF">QWI16_10220</name>
</gene>
<keyword evidence="5 13" id="KW-0548">Nucleotidyltransferase</keyword>
<dbReference type="InterPro" id="IPR051161">
    <property type="entry name" value="Mannose-6P_isomerase_type2"/>
</dbReference>
<reference evidence="13" key="1">
    <citation type="submission" date="2023-07" db="EMBL/GenBank/DDBJ databases">
        <title>Gilvimarinus algae sp. nov., isolated from the surface of Kelp.</title>
        <authorList>
            <person name="Sun Y.Y."/>
            <person name="Gong Y."/>
            <person name="Du Z.J."/>
        </authorList>
    </citation>
    <scope>NUCLEOTIDE SEQUENCE</scope>
    <source>
        <strain evidence="13">SDUM040014</strain>
    </source>
</reference>
<evidence type="ECO:0000256" key="8">
    <source>
        <dbReference type="ARBA" id="ARBA00047343"/>
    </source>
</evidence>
<dbReference type="Pfam" id="PF22640">
    <property type="entry name" value="ManC_GMP_beta-helix"/>
    <property type="match status" value="1"/>
</dbReference>
<feature type="domain" description="MannoseP isomerase/GMP-like beta-helix" evidence="12">
    <location>
        <begin position="290"/>
        <end position="344"/>
    </location>
</feature>
<proteinExistence type="inferred from homology"/>
<dbReference type="GO" id="GO:0004475">
    <property type="term" value="F:mannose-1-phosphate guanylyltransferase (GTP) activity"/>
    <property type="evidence" value="ECO:0007669"/>
    <property type="project" value="UniProtKB-EC"/>
</dbReference>
<dbReference type="Proteomes" id="UP001168380">
    <property type="component" value="Unassembled WGS sequence"/>
</dbReference>
<dbReference type="CDD" id="cd02509">
    <property type="entry name" value="GDP-M1P_Guanylyltransferase"/>
    <property type="match status" value="1"/>
</dbReference>
<evidence type="ECO:0000259" key="11">
    <source>
        <dbReference type="Pfam" id="PF01050"/>
    </source>
</evidence>
<feature type="domain" description="Nucleotidyl transferase" evidence="10">
    <location>
        <begin position="4"/>
        <end position="283"/>
    </location>
</feature>
<evidence type="ECO:0000256" key="3">
    <source>
        <dbReference type="ARBA" id="ARBA00012387"/>
    </source>
</evidence>
<dbReference type="InterPro" id="IPR005835">
    <property type="entry name" value="NTP_transferase_dom"/>
</dbReference>
<dbReference type="PANTHER" id="PTHR46390">
    <property type="entry name" value="MANNOSE-1-PHOSPHATE GUANYLYLTRANSFERASE"/>
    <property type="match status" value="1"/>
</dbReference>
<feature type="domain" description="Mannose-6-phosphate isomerase type II C-terminal" evidence="11">
    <location>
        <begin position="348"/>
        <end position="461"/>
    </location>
</feature>
<dbReference type="SUPFAM" id="SSF51182">
    <property type="entry name" value="RmlC-like cupins"/>
    <property type="match status" value="1"/>
</dbReference>
<dbReference type="InterPro" id="IPR049577">
    <property type="entry name" value="GMPP_N"/>
</dbReference>
<evidence type="ECO:0000313" key="14">
    <source>
        <dbReference type="Proteomes" id="UP001168380"/>
    </source>
</evidence>
<evidence type="ECO:0000256" key="4">
    <source>
        <dbReference type="ARBA" id="ARBA00022679"/>
    </source>
</evidence>
<comment type="caution">
    <text evidence="13">The sequence shown here is derived from an EMBL/GenBank/DDBJ whole genome shotgun (WGS) entry which is preliminary data.</text>
</comment>
<dbReference type="InterPro" id="IPR011051">
    <property type="entry name" value="RmlC_Cupin_sf"/>
</dbReference>
<dbReference type="Pfam" id="PF01050">
    <property type="entry name" value="MannoseP_isomer"/>
    <property type="match status" value="1"/>
</dbReference>
<dbReference type="PANTHER" id="PTHR46390:SF1">
    <property type="entry name" value="MANNOSE-1-PHOSPHATE GUANYLYLTRANSFERASE"/>
    <property type="match status" value="1"/>
</dbReference>
<evidence type="ECO:0000259" key="10">
    <source>
        <dbReference type="Pfam" id="PF00483"/>
    </source>
</evidence>
<dbReference type="Pfam" id="PF00483">
    <property type="entry name" value="NTP_transferase"/>
    <property type="match status" value="1"/>
</dbReference>
<evidence type="ECO:0000256" key="6">
    <source>
        <dbReference type="ARBA" id="ARBA00022741"/>
    </source>
</evidence>
<organism evidence="13 14">
    <name type="scientific">Gilvimarinus algae</name>
    <dbReference type="NCBI Taxonomy" id="3058037"/>
    <lineage>
        <taxon>Bacteria</taxon>
        <taxon>Pseudomonadati</taxon>
        <taxon>Pseudomonadota</taxon>
        <taxon>Gammaproteobacteria</taxon>
        <taxon>Cellvibrionales</taxon>
        <taxon>Cellvibrionaceae</taxon>
        <taxon>Gilvimarinus</taxon>
    </lineage>
</organism>
<keyword evidence="13" id="KW-0413">Isomerase</keyword>
<evidence type="ECO:0000313" key="13">
    <source>
        <dbReference type="EMBL" id="MDO3382546.1"/>
    </source>
</evidence>
<protein>
    <recommendedName>
        <fullName evidence="3">mannose-1-phosphate guanylyltransferase</fullName>
        <ecNumber evidence="3">2.7.7.13</ecNumber>
    </recommendedName>
</protein>
<evidence type="ECO:0000256" key="5">
    <source>
        <dbReference type="ARBA" id="ARBA00022695"/>
    </source>
</evidence>
<dbReference type="InterPro" id="IPR014710">
    <property type="entry name" value="RmlC-like_jellyroll"/>
</dbReference>
<evidence type="ECO:0000256" key="2">
    <source>
        <dbReference type="ARBA" id="ARBA00006115"/>
    </source>
</evidence>
<evidence type="ECO:0000256" key="1">
    <source>
        <dbReference type="ARBA" id="ARBA00004823"/>
    </source>
</evidence>
<keyword evidence="7" id="KW-0342">GTP-binding</keyword>
<keyword evidence="4 13" id="KW-0808">Transferase</keyword>
<dbReference type="Gene3D" id="3.90.550.10">
    <property type="entry name" value="Spore Coat Polysaccharide Biosynthesis Protein SpsA, Chain A"/>
    <property type="match status" value="1"/>
</dbReference>
<sequence length="469" mass="51577">MIIPVLLAGGSGNRLWPLSRELYPKQCINLTGGNQTLIQQTVSRIHACKLSQDPIIVCNNEHRFLIAQQLTELGASGEILLEPAARNTAAAVALAAFEALERSSAAKILVLPADHVIEDTEAFCAAIALADALADEGKLVTFGVVPSYPEPGYGYIEATQYGEVSSIGAFHEKPDVETAKKYLAAGNYYWNSGMFLFPARVFVDELKRFEPEIYEAVAESIATKYVDLDFIRAGESAFEKAPSVSVDVAVMERTDLGMVVPYRGDWNDVGSWSSVYDTQSKDENGNVVQGDVILHDTENSFVRSQARLVSAVGVTDLAIIDTPDALLVMNRHRAQDVKEVVAQLKASGRSEHRRHSVVYRPWGSVETVNIGTHYQVKHVMIKPGARIALQVHHHRAEHWIVVSGTAEVTVGDKTDILRENESVYIRVGDVHSLRNCGDQPLDIIEVQTGDCFGEDDVVRFTNNYLPGEF</sequence>
<dbReference type="Gene3D" id="2.60.120.10">
    <property type="entry name" value="Jelly Rolls"/>
    <property type="match status" value="1"/>
</dbReference>
<dbReference type="NCBIfam" id="TIGR01479">
    <property type="entry name" value="GMP_PMI"/>
    <property type="match status" value="1"/>
</dbReference>
<dbReference type="RefSeq" id="WP_302712867.1">
    <property type="nucleotide sequence ID" value="NZ_JAULRT010000052.1"/>
</dbReference>
<dbReference type="CDD" id="cd02213">
    <property type="entry name" value="cupin_PMI_typeII_C"/>
    <property type="match status" value="1"/>
</dbReference>
<name>A0ABT8TEK8_9GAMM</name>
<dbReference type="InterPro" id="IPR006375">
    <property type="entry name" value="Man1P_GuaTrfase/Man6P_Isoase"/>
</dbReference>
<dbReference type="InterPro" id="IPR001538">
    <property type="entry name" value="Man6P_isomerase-2_C"/>
</dbReference>
<dbReference type="InterPro" id="IPR029044">
    <property type="entry name" value="Nucleotide-diphossugar_trans"/>
</dbReference>
<comment type="catalytic activity">
    <reaction evidence="8">
        <text>alpha-D-mannose 1-phosphate + GTP + H(+) = GDP-alpha-D-mannose + diphosphate</text>
        <dbReference type="Rhea" id="RHEA:15229"/>
        <dbReference type="ChEBI" id="CHEBI:15378"/>
        <dbReference type="ChEBI" id="CHEBI:33019"/>
        <dbReference type="ChEBI" id="CHEBI:37565"/>
        <dbReference type="ChEBI" id="CHEBI:57527"/>
        <dbReference type="ChEBI" id="CHEBI:58409"/>
        <dbReference type="EC" id="2.7.7.13"/>
    </reaction>
</comment>
<comment type="pathway">
    <text evidence="1">Nucleotide-sugar biosynthesis; GDP-alpha-D-mannose biosynthesis; GDP-alpha-D-mannose from alpha-D-mannose 1-phosphate (GTP route): step 1/1.</text>
</comment>
<comment type="similarity">
    <text evidence="2 9">Belongs to the mannose-6-phosphate isomerase type 2 family.</text>
</comment>
<dbReference type="GO" id="GO:0004476">
    <property type="term" value="F:mannose-6-phosphate isomerase activity"/>
    <property type="evidence" value="ECO:0007669"/>
    <property type="project" value="UniProtKB-EC"/>
</dbReference>
<keyword evidence="14" id="KW-1185">Reference proteome</keyword>
<keyword evidence="6" id="KW-0547">Nucleotide-binding</keyword>
<accession>A0ABT8TEK8</accession>
<dbReference type="EC" id="2.7.7.13" evidence="3"/>
<evidence type="ECO:0000259" key="12">
    <source>
        <dbReference type="Pfam" id="PF22640"/>
    </source>
</evidence>
<dbReference type="InterPro" id="IPR054566">
    <property type="entry name" value="ManC/GMP-like_b-helix"/>
</dbReference>
<dbReference type="EMBL" id="JAULRT010000052">
    <property type="protein sequence ID" value="MDO3382546.1"/>
    <property type="molecule type" value="Genomic_DNA"/>
</dbReference>
<dbReference type="SUPFAM" id="SSF53448">
    <property type="entry name" value="Nucleotide-diphospho-sugar transferases"/>
    <property type="match status" value="1"/>
</dbReference>
<evidence type="ECO:0000256" key="9">
    <source>
        <dbReference type="RuleBase" id="RU004190"/>
    </source>
</evidence>